<sequence>MASGGGAIRTAVLGAASPCLRDVPVPHREERGPRPPNVNSPIPRVPGTRPEQQTRRYSAIGYWAENRPGGESACTEPVLGVILPAERSDGTRLQTGLPPSNKLPSRLLGSGSHGNGPGKQNGDGHTSDVHGRPRGAHRIQADAPDKRV</sequence>
<feature type="region of interest" description="Disordered" evidence="1">
    <location>
        <begin position="1"/>
        <end position="54"/>
    </location>
</feature>
<accession>A0A9Q1EEX4</accession>
<feature type="compositionally biased region" description="Basic and acidic residues" evidence="1">
    <location>
        <begin position="139"/>
        <end position="148"/>
    </location>
</feature>
<organism evidence="2 3">
    <name type="scientific">Synaphobranchus kaupii</name>
    <name type="common">Kaup's arrowtooth eel</name>
    <dbReference type="NCBI Taxonomy" id="118154"/>
    <lineage>
        <taxon>Eukaryota</taxon>
        <taxon>Metazoa</taxon>
        <taxon>Chordata</taxon>
        <taxon>Craniata</taxon>
        <taxon>Vertebrata</taxon>
        <taxon>Euteleostomi</taxon>
        <taxon>Actinopterygii</taxon>
        <taxon>Neopterygii</taxon>
        <taxon>Teleostei</taxon>
        <taxon>Anguilliformes</taxon>
        <taxon>Synaphobranchidae</taxon>
        <taxon>Synaphobranchus</taxon>
    </lineage>
</organism>
<reference evidence="2" key="1">
    <citation type="journal article" date="2023" name="Science">
        <title>Genome structures resolve the early diversification of teleost fishes.</title>
        <authorList>
            <person name="Parey E."/>
            <person name="Louis A."/>
            <person name="Montfort J."/>
            <person name="Bouchez O."/>
            <person name="Roques C."/>
            <person name="Iampietro C."/>
            <person name="Lluch J."/>
            <person name="Castinel A."/>
            <person name="Donnadieu C."/>
            <person name="Desvignes T."/>
            <person name="Floi Bucao C."/>
            <person name="Jouanno E."/>
            <person name="Wen M."/>
            <person name="Mejri S."/>
            <person name="Dirks R."/>
            <person name="Jansen H."/>
            <person name="Henkel C."/>
            <person name="Chen W.J."/>
            <person name="Zahm M."/>
            <person name="Cabau C."/>
            <person name="Klopp C."/>
            <person name="Thompson A.W."/>
            <person name="Robinson-Rechavi M."/>
            <person name="Braasch I."/>
            <person name="Lecointre G."/>
            <person name="Bobe J."/>
            <person name="Postlethwait J.H."/>
            <person name="Berthelot C."/>
            <person name="Roest Crollius H."/>
            <person name="Guiguen Y."/>
        </authorList>
    </citation>
    <scope>NUCLEOTIDE SEQUENCE</scope>
    <source>
        <strain evidence="2">WJC10195</strain>
    </source>
</reference>
<evidence type="ECO:0000256" key="1">
    <source>
        <dbReference type="SAM" id="MobiDB-lite"/>
    </source>
</evidence>
<dbReference type="AlphaFoldDB" id="A0A9Q1EEX4"/>
<protein>
    <submittedName>
        <fullName evidence="2">Uncharacterized protein</fullName>
    </submittedName>
</protein>
<comment type="caution">
    <text evidence="2">The sequence shown here is derived from an EMBL/GenBank/DDBJ whole genome shotgun (WGS) entry which is preliminary data.</text>
</comment>
<gene>
    <name evidence="2" type="ORF">SKAU_G00365050</name>
</gene>
<name>A0A9Q1EEX4_SYNKA</name>
<keyword evidence="3" id="KW-1185">Reference proteome</keyword>
<proteinExistence type="predicted"/>
<dbReference type="EMBL" id="JAINUF010000018">
    <property type="protein sequence ID" value="KAJ8337539.1"/>
    <property type="molecule type" value="Genomic_DNA"/>
</dbReference>
<evidence type="ECO:0000313" key="2">
    <source>
        <dbReference type="EMBL" id="KAJ8337539.1"/>
    </source>
</evidence>
<evidence type="ECO:0000313" key="3">
    <source>
        <dbReference type="Proteomes" id="UP001152622"/>
    </source>
</evidence>
<feature type="compositionally biased region" description="Basic and acidic residues" evidence="1">
    <location>
        <begin position="24"/>
        <end position="33"/>
    </location>
</feature>
<dbReference type="Proteomes" id="UP001152622">
    <property type="component" value="Chromosome 18"/>
</dbReference>
<feature type="region of interest" description="Disordered" evidence="1">
    <location>
        <begin position="85"/>
        <end position="148"/>
    </location>
</feature>
<feature type="compositionally biased region" description="Gly residues" evidence="1">
    <location>
        <begin position="111"/>
        <end position="121"/>
    </location>
</feature>